<name>A0A267G7M1_9PLAT</name>
<proteinExistence type="predicted"/>
<evidence type="ECO:0000259" key="2">
    <source>
        <dbReference type="PROSITE" id="PS00022"/>
    </source>
</evidence>
<organism evidence="4 5">
    <name type="scientific">Macrostomum lignano</name>
    <dbReference type="NCBI Taxonomy" id="282301"/>
    <lineage>
        <taxon>Eukaryota</taxon>
        <taxon>Metazoa</taxon>
        <taxon>Spiralia</taxon>
        <taxon>Lophotrochozoa</taxon>
        <taxon>Platyhelminthes</taxon>
        <taxon>Rhabditophora</taxon>
        <taxon>Macrostomorpha</taxon>
        <taxon>Macrostomida</taxon>
        <taxon>Macrostomidae</taxon>
        <taxon>Macrostomum</taxon>
    </lineage>
</organism>
<dbReference type="PROSITE" id="PS00022">
    <property type="entry name" value="EGF_1"/>
    <property type="match status" value="2"/>
</dbReference>
<dbReference type="EMBL" id="NIVC01000506">
    <property type="protein sequence ID" value="PAA81966.1"/>
    <property type="molecule type" value="Genomic_DNA"/>
</dbReference>
<evidence type="ECO:0000256" key="1">
    <source>
        <dbReference type="SAM" id="SignalP"/>
    </source>
</evidence>
<dbReference type="STRING" id="282301.A0A267G7M1"/>
<dbReference type="Proteomes" id="UP000215902">
    <property type="component" value="Unassembled WGS sequence"/>
</dbReference>
<feature type="signal peptide" evidence="1">
    <location>
        <begin position="1"/>
        <end position="22"/>
    </location>
</feature>
<sequence length="1074" mass="120489">MQPRHSSLLLLAALICWPPTRGSLFCENGGTFDDVNYECICTPNYYGSLCETSFAESDPCANWRSVEKLQDQRAVHRLGNAEPCELLPDQPCVDFSAISIGWYRLDSPAGGQLISRVPTGNVDCGSHMPYFLLNRTIVQEDNANRMLFRARAHRYRPGFSGGFLPDDTSYPVRILKCYSALTLYYLQPLPSSLSHYCIGDKQPCDLGLTSVEGTGFEPCIGSDCLPQLIENSIAPQLRLDYHRLLVNDRYRASFSCNVYSAFQVNSSQANGVLHQIEYELTFRNGTSMTVSRCRWQDVRIGAGENRTFECRSEFVLTSQINVYGGSLACRVRAKCDSAGAQYDSMPLVSNIHGFYFRHWFQGGSNVIKPDMPSTLCIDSKLIPALEEVTFFISVGRQQIMLTDRIDVSVIRRDGNESLSCGFKMINNRYKEKRICQDMVLYNHDPDQRVPLGLTQGQQISVIHVNITFSSNANGLFTRFRNGTAFRQKIQSIELKVNLASLQTNVKTYLHVYTDPRVKPANVAYGRGDFPIHHGHYTLLYHKMLPYEIQMNVDGKNWYATEIAIRYFYYIIRIYGSSSSGTIQNPVIKYLPPKGEQKRTLPIKPDGLPFGVTVENVGAAMKVQFDLYGTILYVWAFSMGRSACNSFVMNSESMRKFETDSACKGYVVKIGDRIALDLMIVPGFYDTQNLVDGLIFGTRRKPIADSSKSLFHSFYEMPKIREFSRMQPTEILGICTCNDAQMTRSNCFVSLENTRRDRREAAQTVLKSQIEPIRQIQTREISQQEADEFCNTFVQLQLSKSVSTEICAQAKDPTGQADYISQFKVICAQYATVLGTFDSTQPLFNSMLGMCYTEMTYNATAVLGNSSKIEALVEDLCPANCSGRGQCLSGECTCVHGFWGPSCEFEIARRDEMPIEVELLQRNIFCASDRCTAVYLRVKPLLKSTDSVCDIHVNSSLNYSAPSAYISGDIVKCELQDMHDSLVEDVRMYMLLNISLTAPDWESSNSVPLLLHQAQCDGRPVTCSSELLTCQAEGLQPESNGGNDCPPTIKKQGLRLRTANFLVVGAVLIALINYC</sequence>
<evidence type="ECO:0000259" key="3">
    <source>
        <dbReference type="PROSITE" id="PS01186"/>
    </source>
</evidence>
<dbReference type="PROSITE" id="PS01186">
    <property type="entry name" value="EGF_2"/>
    <property type="match status" value="1"/>
</dbReference>
<keyword evidence="5" id="KW-1185">Reference proteome</keyword>
<feature type="domain" description="EGF-like" evidence="2">
    <location>
        <begin position="39"/>
        <end position="50"/>
    </location>
</feature>
<feature type="domain" description="EGF-like" evidence="2 3">
    <location>
        <begin position="891"/>
        <end position="902"/>
    </location>
</feature>
<evidence type="ECO:0000313" key="5">
    <source>
        <dbReference type="Proteomes" id="UP000215902"/>
    </source>
</evidence>
<dbReference type="PANTHER" id="PTHR24044:SF417">
    <property type="entry name" value="WEARY, ISOFORM B"/>
    <property type="match status" value="1"/>
</dbReference>
<accession>A0A267G7M1</accession>
<reference evidence="4 5" key="1">
    <citation type="submission" date="2017-06" db="EMBL/GenBank/DDBJ databases">
        <title>A platform for efficient transgenesis in Macrostomum lignano, a flatworm model organism for stem cell research.</title>
        <authorList>
            <person name="Berezikov E."/>
        </authorList>
    </citation>
    <scope>NUCLEOTIDE SEQUENCE [LARGE SCALE GENOMIC DNA]</scope>
    <source>
        <strain evidence="4">DV1</strain>
        <tissue evidence="4">Whole organism</tissue>
    </source>
</reference>
<protein>
    <recommendedName>
        <fullName evidence="2 3">EGF-like domain-containing protein</fullName>
    </recommendedName>
</protein>
<dbReference type="Gene3D" id="2.60.120.260">
    <property type="entry name" value="Galactose-binding domain-like"/>
    <property type="match status" value="1"/>
</dbReference>
<dbReference type="PANTHER" id="PTHR24044">
    <property type="entry name" value="NOTCH LIGAND FAMILY MEMBER"/>
    <property type="match status" value="1"/>
</dbReference>
<dbReference type="GO" id="GO:0005112">
    <property type="term" value="F:Notch binding"/>
    <property type="evidence" value="ECO:0007669"/>
    <property type="project" value="TreeGrafter"/>
</dbReference>
<dbReference type="InterPro" id="IPR050906">
    <property type="entry name" value="Notch_signaling"/>
</dbReference>
<dbReference type="InterPro" id="IPR000742">
    <property type="entry name" value="EGF"/>
</dbReference>
<dbReference type="AlphaFoldDB" id="A0A267G7M1"/>
<keyword evidence="1" id="KW-0732">Signal</keyword>
<dbReference type="OrthoDB" id="10001041at2759"/>
<dbReference type="Pfam" id="PF23106">
    <property type="entry name" value="EGF_Teneurin"/>
    <property type="match status" value="1"/>
</dbReference>
<evidence type="ECO:0000313" key="4">
    <source>
        <dbReference type="EMBL" id="PAA81966.1"/>
    </source>
</evidence>
<dbReference type="Gene3D" id="2.10.25.10">
    <property type="entry name" value="Laminin"/>
    <property type="match status" value="1"/>
</dbReference>
<gene>
    <name evidence="4" type="ORF">BOX15_Mlig008132g1</name>
</gene>
<comment type="caution">
    <text evidence="4">The sequence shown here is derived from an EMBL/GenBank/DDBJ whole genome shotgun (WGS) entry which is preliminary data.</text>
</comment>
<feature type="chain" id="PRO_5011972552" description="EGF-like domain-containing protein" evidence="1">
    <location>
        <begin position="23"/>
        <end position="1074"/>
    </location>
</feature>